<accession>A5DRN3</accession>
<dbReference type="AlphaFoldDB" id="A5DRN3"/>
<evidence type="ECO:0000259" key="4">
    <source>
        <dbReference type="Pfam" id="PF00724"/>
    </source>
</evidence>
<dbReference type="Gene3D" id="3.20.20.70">
    <property type="entry name" value="Aldolase class I"/>
    <property type="match status" value="1"/>
</dbReference>
<dbReference type="GO" id="GO:0010181">
    <property type="term" value="F:FMN binding"/>
    <property type="evidence" value="ECO:0007669"/>
    <property type="project" value="InterPro"/>
</dbReference>
<dbReference type="KEGG" id="lel:PVL30_000025"/>
<dbReference type="VEuPathDB" id="FungiDB:LELG_00019"/>
<dbReference type="OMA" id="CCAGRTA"/>
<feature type="domain" description="NADH:flavin oxidoreductase/NADH oxidase N-terminal" evidence="4">
    <location>
        <begin position="9"/>
        <end position="370"/>
    </location>
</feature>
<comment type="similarity">
    <text evidence="2">Belongs to the NADH:flavin oxidoreductase/NADH oxidase family.</text>
</comment>
<dbReference type="Proteomes" id="UP000001996">
    <property type="component" value="Unassembled WGS sequence"/>
</dbReference>
<organism evidence="5 6">
    <name type="scientific">Lodderomyces elongisporus (strain ATCC 11503 / CBS 2605 / JCM 1781 / NBRC 1676 / NRRL YB-4239)</name>
    <name type="common">Yeast</name>
    <name type="synonym">Saccharomyces elongisporus</name>
    <dbReference type="NCBI Taxonomy" id="379508"/>
    <lineage>
        <taxon>Eukaryota</taxon>
        <taxon>Fungi</taxon>
        <taxon>Dikarya</taxon>
        <taxon>Ascomycota</taxon>
        <taxon>Saccharomycotina</taxon>
        <taxon>Pichiomycetes</taxon>
        <taxon>Debaryomycetaceae</taxon>
        <taxon>Candida/Lodderomyces clade</taxon>
        <taxon>Lodderomyces</taxon>
    </lineage>
</organism>
<gene>
    <name evidence="5" type="ORF">LELG_00019</name>
</gene>
<dbReference type="HOGENOM" id="CLU_012153_0_0_1"/>
<dbReference type="InterPro" id="IPR045247">
    <property type="entry name" value="Oye-like"/>
</dbReference>
<dbReference type="eggNOG" id="KOG0134">
    <property type="taxonomic scope" value="Eukaryota"/>
</dbReference>
<dbReference type="GeneID" id="5234991"/>
<evidence type="ECO:0000256" key="1">
    <source>
        <dbReference type="ARBA" id="ARBA00001917"/>
    </source>
</evidence>
<evidence type="ECO:0000313" key="5">
    <source>
        <dbReference type="EMBL" id="EDK41841.1"/>
    </source>
</evidence>
<evidence type="ECO:0000256" key="3">
    <source>
        <dbReference type="ARBA" id="ARBA00022643"/>
    </source>
</evidence>
<dbReference type="EMBL" id="CH981524">
    <property type="protein sequence ID" value="EDK41841.1"/>
    <property type="molecule type" value="Genomic_DNA"/>
</dbReference>
<reference evidence="5 6" key="1">
    <citation type="journal article" date="2009" name="Nature">
        <title>Evolution of pathogenicity and sexual reproduction in eight Candida genomes.</title>
        <authorList>
            <person name="Butler G."/>
            <person name="Rasmussen M.D."/>
            <person name="Lin M.F."/>
            <person name="Santos M.A."/>
            <person name="Sakthikumar S."/>
            <person name="Munro C.A."/>
            <person name="Rheinbay E."/>
            <person name="Grabherr M."/>
            <person name="Forche A."/>
            <person name="Reedy J.L."/>
            <person name="Agrafioti I."/>
            <person name="Arnaud M.B."/>
            <person name="Bates S."/>
            <person name="Brown A.J."/>
            <person name="Brunke S."/>
            <person name="Costanzo M.C."/>
            <person name="Fitzpatrick D.A."/>
            <person name="de Groot P.W."/>
            <person name="Harris D."/>
            <person name="Hoyer L.L."/>
            <person name="Hube B."/>
            <person name="Klis F.M."/>
            <person name="Kodira C."/>
            <person name="Lennard N."/>
            <person name="Logue M.E."/>
            <person name="Martin R."/>
            <person name="Neiman A.M."/>
            <person name="Nikolaou E."/>
            <person name="Quail M.A."/>
            <person name="Quinn J."/>
            <person name="Santos M.C."/>
            <person name="Schmitzberger F.F."/>
            <person name="Sherlock G."/>
            <person name="Shah P."/>
            <person name="Silverstein K.A."/>
            <person name="Skrzypek M.S."/>
            <person name="Soll D."/>
            <person name="Staggs R."/>
            <person name="Stansfield I."/>
            <person name="Stumpf M.P."/>
            <person name="Sudbery P.E."/>
            <person name="Srikantha T."/>
            <person name="Zeng Q."/>
            <person name="Berman J."/>
            <person name="Berriman M."/>
            <person name="Heitman J."/>
            <person name="Gow N.A."/>
            <person name="Lorenz M.C."/>
            <person name="Birren B.W."/>
            <person name="Kellis M."/>
            <person name="Cuomo C.A."/>
        </authorList>
    </citation>
    <scope>NUCLEOTIDE SEQUENCE [LARGE SCALE GENOMIC DNA]</scope>
    <source>
        <strain evidence="6">ATCC 11503 / BCRC 21390 / CBS 2605 / JCM 1781 / NBRC 1676 / NRRL YB-4239</strain>
    </source>
</reference>
<dbReference type="GO" id="GO:0003959">
    <property type="term" value="F:NADPH dehydrogenase activity"/>
    <property type="evidence" value="ECO:0007669"/>
    <property type="project" value="TreeGrafter"/>
</dbReference>
<dbReference type="InParanoid" id="A5DRN3"/>
<comment type="cofactor">
    <cofactor evidence="1">
        <name>FMN</name>
        <dbReference type="ChEBI" id="CHEBI:58210"/>
    </cofactor>
</comment>
<dbReference type="SUPFAM" id="SSF51395">
    <property type="entry name" value="FMN-linked oxidoreductases"/>
    <property type="match status" value="1"/>
</dbReference>
<name>A5DRN3_LODEL</name>
<dbReference type="Pfam" id="PF00724">
    <property type="entry name" value="Oxidored_FMN"/>
    <property type="match status" value="1"/>
</dbReference>
<sequence length="418" mass="47499">MSPRFSDSNLFKPIKVGDGKITLSHRVVHAPTSRSRSTGDGSHFPTDLMLEYYDSRSRSKGTLIIFESCLVSPRSGLVPYKSGVWSKSRCKALKKITDKIHANGSYVSCQIFAPGRVANIEEMKEKNLPYTAPSSIYHSKIQEEQATTHNYPLRALTIEEIKEIQDDFVQAAINCIEEAGFDFVELHGSSGFLIEQFLSPISNTRNDQYGGSVENRCRFLIEIIEKLIEHVGASRIGLRLSAWSQHFGMVYPENVYTDHPPLTFCNYIVEYLEQKKNKGDEIAYVSISEPRVSGSTDQDPKDHTNEPLINRWSGILIRAGGYATNYKAQVNTINTSLLEHVNSDDRTLIAFSRPFTSNPDLVERLRKNFKLDNYQREFFYTHLLNGYLTYGDYIDEHLDSNRLIFTDSELNREGVPLA</sequence>
<keyword evidence="6" id="KW-1185">Reference proteome</keyword>
<dbReference type="InterPro" id="IPR013785">
    <property type="entry name" value="Aldolase_TIM"/>
</dbReference>
<keyword evidence="3" id="KW-0288">FMN</keyword>
<dbReference type="OrthoDB" id="276546at2759"/>
<proteinExistence type="inferred from homology"/>
<evidence type="ECO:0000313" key="6">
    <source>
        <dbReference type="Proteomes" id="UP000001996"/>
    </source>
</evidence>
<dbReference type="PANTHER" id="PTHR22893:SF91">
    <property type="entry name" value="NADPH DEHYDROGENASE 2-RELATED"/>
    <property type="match status" value="1"/>
</dbReference>
<evidence type="ECO:0000256" key="2">
    <source>
        <dbReference type="ARBA" id="ARBA00005979"/>
    </source>
</evidence>
<keyword evidence="3" id="KW-0285">Flavoprotein</keyword>
<protein>
    <recommendedName>
        <fullName evidence="4">NADH:flavin oxidoreductase/NADH oxidase N-terminal domain-containing protein</fullName>
    </recommendedName>
</protein>
<dbReference type="InterPro" id="IPR001155">
    <property type="entry name" value="OxRdtase_FMN_N"/>
</dbReference>
<dbReference type="PANTHER" id="PTHR22893">
    <property type="entry name" value="NADH OXIDOREDUCTASE-RELATED"/>
    <property type="match status" value="1"/>
</dbReference>